<feature type="transmembrane region" description="Helical" evidence="2">
    <location>
        <begin position="187"/>
        <end position="208"/>
    </location>
</feature>
<evidence type="ECO:0000313" key="4">
    <source>
        <dbReference type="Proteomes" id="UP000663870"/>
    </source>
</evidence>
<feature type="transmembrane region" description="Helical" evidence="2">
    <location>
        <begin position="361"/>
        <end position="381"/>
    </location>
</feature>
<keyword evidence="2" id="KW-0812">Transmembrane</keyword>
<feature type="transmembrane region" description="Helical" evidence="2">
    <location>
        <begin position="333"/>
        <end position="352"/>
    </location>
</feature>
<feature type="transmembrane region" description="Helical" evidence="2">
    <location>
        <begin position="228"/>
        <end position="245"/>
    </location>
</feature>
<keyword evidence="2" id="KW-0472">Membrane</keyword>
<dbReference type="EMBL" id="CAJNOL010001788">
    <property type="protein sequence ID" value="CAF1418996.1"/>
    <property type="molecule type" value="Genomic_DNA"/>
</dbReference>
<gene>
    <name evidence="3" type="ORF">JXQ802_LOCUS35743</name>
</gene>
<keyword evidence="4" id="KW-1185">Reference proteome</keyword>
<evidence type="ECO:0000256" key="2">
    <source>
        <dbReference type="SAM" id="Phobius"/>
    </source>
</evidence>
<feature type="transmembrane region" description="Helical" evidence="2">
    <location>
        <begin position="393"/>
        <end position="418"/>
    </location>
</feature>
<name>A0A815M4E1_9BILA</name>
<accession>A0A815M4E1</accession>
<dbReference type="PANTHER" id="PTHR33802">
    <property type="entry name" value="SI:CH211-161H7.5-RELATED"/>
    <property type="match status" value="1"/>
</dbReference>
<comment type="caution">
    <text evidence="3">The sequence shown here is derived from an EMBL/GenBank/DDBJ whole genome shotgun (WGS) entry which is preliminary data.</text>
</comment>
<feature type="transmembrane region" description="Helical" evidence="2">
    <location>
        <begin position="257"/>
        <end position="278"/>
    </location>
</feature>
<feature type="compositionally biased region" description="Gly residues" evidence="1">
    <location>
        <begin position="69"/>
        <end position="82"/>
    </location>
</feature>
<dbReference type="AlphaFoldDB" id="A0A815M4E1"/>
<dbReference type="Proteomes" id="UP000663870">
    <property type="component" value="Unassembled WGS sequence"/>
</dbReference>
<feature type="transmembrane region" description="Helical" evidence="2">
    <location>
        <begin position="131"/>
        <end position="152"/>
    </location>
</feature>
<feature type="region of interest" description="Disordered" evidence="1">
    <location>
        <begin position="1"/>
        <end position="92"/>
    </location>
</feature>
<dbReference type="PANTHER" id="PTHR33802:SF1">
    <property type="entry name" value="XK-RELATED PROTEIN"/>
    <property type="match status" value="1"/>
</dbReference>
<evidence type="ECO:0000256" key="1">
    <source>
        <dbReference type="SAM" id="MobiDB-lite"/>
    </source>
</evidence>
<organism evidence="3 4">
    <name type="scientific">Rotaria sordida</name>
    <dbReference type="NCBI Taxonomy" id="392033"/>
    <lineage>
        <taxon>Eukaryota</taxon>
        <taxon>Metazoa</taxon>
        <taxon>Spiralia</taxon>
        <taxon>Gnathifera</taxon>
        <taxon>Rotifera</taxon>
        <taxon>Eurotatoria</taxon>
        <taxon>Bdelloidea</taxon>
        <taxon>Philodinida</taxon>
        <taxon>Philodinidae</taxon>
        <taxon>Rotaria</taxon>
    </lineage>
</organism>
<protein>
    <submittedName>
        <fullName evidence="3">Uncharacterized protein</fullName>
    </submittedName>
</protein>
<evidence type="ECO:0000313" key="3">
    <source>
        <dbReference type="EMBL" id="CAF1418996.1"/>
    </source>
</evidence>
<feature type="compositionally biased region" description="Low complexity" evidence="1">
    <location>
        <begin position="26"/>
        <end position="50"/>
    </location>
</feature>
<sequence>MTHVGGGAENPMHNDDNERAKGKQVAGASSSMTSGGGSSSSTSGQKATSTDAGMKNTTNQSTGGEQSATGGGSSSGGTGVGSKSGPQGESNKGKTVHEFFNLSLRVNFILMEVAVVENEPRLPIKTYEHDWIHIIYMITSTICFVIAVYQRISIDFFYASYTNTYVHVPSLNQYPTDLTASSTSISYIWYLVFIWQAMWIIYSFICIFRRTSFGYYFYQYPCAMNRWCFFYTASALLLYIPQLAAGANNTYDVSISIFRYIGTLVNVFIVVVIVHNALQDNMRDYFRDKYFLDVWLTRLLYQNGLAIWASILFYESCLSITIGLIYSNNDYSTASNIGGFILLIGLIMIFFFENCGFNNSIAFILSHWFIFLWLLIDINFLSNNKLSESFCAIILLPTIEFLIFIYIVVRLLLLYLFFNWKILPTFHSGRVYSLVVPPIAF</sequence>
<proteinExistence type="predicted"/>
<feature type="compositionally biased region" description="Basic and acidic residues" evidence="1">
    <location>
        <begin position="12"/>
        <end position="21"/>
    </location>
</feature>
<feature type="transmembrane region" description="Helical" evidence="2">
    <location>
        <begin position="299"/>
        <end position="327"/>
    </location>
</feature>
<keyword evidence="2" id="KW-1133">Transmembrane helix</keyword>
<reference evidence="3" key="1">
    <citation type="submission" date="2021-02" db="EMBL/GenBank/DDBJ databases">
        <authorList>
            <person name="Nowell W R."/>
        </authorList>
    </citation>
    <scope>NUCLEOTIDE SEQUENCE</scope>
</reference>